<dbReference type="EMBL" id="KN880468">
    <property type="protein sequence ID" value="KIY70433.1"/>
    <property type="molecule type" value="Genomic_DNA"/>
</dbReference>
<keyword evidence="2" id="KW-1185">Reference proteome</keyword>
<name>A0A0D7BIP9_9AGAR</name>
<protein>
    <recommendedName>
        <fullName evidence="3">F-box domain-containing protein</fullName>
    </recommendedName>
</protein>
<gene>
    <name evidence="1" type="ORF">CYLTODRAFT_488107</name>
</gene>
<evidence type="ECO:0008006" key="3">
    <source>
        <dbReference type="Google" id="ProtNLM"/>
    </source>
</evidence>
<evidence type="ECO:0000313" key="2">
    <source>
        <dbReference type="Proteomes" id="UP000054007"/>
    </source>
</evidence>
<organism evidence="1 2">
    <name type="scientific">Cylindrobasidium torrendii FP15055 ss-10</name>
    <dbReference type="NCBI Taxonomy" id="1314674"/>
    <lineage>
        <taxon>Eukaryota</taxon>
        <taxon>Fungi</taxon>
        <taxon>Dikarya</taxon>
        <taxon>Basidiomycota</taxon>
        <taxon>Agaricomycotina</taxon>
        <taxon>Agaricomycetes</taxon>
        <taxon>Agaricomycetidae</taxon>
        <taxon>Agaricales</taxon>
        <taxon>Marasmiineae</taxon>
        <taxon>Physalacriaceae</taxon>
        <taxon>Cylindrobasidium</taxon>
    </lineage>
</organism>
<dbReference type="Proteomes" id="UP000054007">
    <property type="component" value="Unassembled WGS sequence"/>
</dbReference>
<reference evidence="1 2" key="1">
    <citation type="journal article" date="2015" name="Fungal Genet. Biol.">
        <title>Evolution of novel wood decay mechanisms in Agaricales revealed by the genome sequences of Fistulina hepatica and Cylindrobasidium torrendii.</title>
        <authorList>
            <person name="Floudas D."/>
            <person name="Held B.W."/>
            <person name="Riley R."/>
            <person name="Nagy L.G."/>
            <person name="Koehler G."/>
            <person name="Ransdell A.S."/>
            <person name="Younus H."/>
            <person name="Chow J."/>
            <person name="Chiniquy J."/>
            <person name="Lipzen A."/>
            <person name="Tritt A."/>
            <person name="Sun H."/>
            <person name="Haridas S."/>
            <person name="LaButti K."/>
            <person name="Ohm R.A."/>
            <person name="Kues U."/>
            <person name="Blanchette R.A."/>
            <person name="Grigoriev I.V."/>
            <person name="Minto R.E."/>
            <person name="Hibbett D.S."/>
        </authorList>
    </citation>
    <scope>NUCLEOTIDE SEQUENCE [LARGE SCALE GENOMIC DNA]</scope>
    <source>
        <strain evidence="1 2">FP15055 ss-10</strain>
    </source>
</reference>
<evidence type="ECO:0000313" key="1">
    <source>
        <dbReference type="EMBL" id="KIY70433.1"/>
    </source>
</evidence>
<dbReference type="AlphaFoldDB" id="A0A0D7BIP9"/>
<dbReference type="SUPFAM" id="SSF52047">
    <property type="entry name" value="RNI-like"/>
    <property type="match status" value="1"/>
</dbReference>
<sequence>MTSSKHALDLPPELKIAIAAVLINDDADRTSLSSLALLWRETQNDIRAARFQHIILAKESSLRTRLESLLALIRAAPSLASYIRQITFGDVFLEGGGWITEPTICENLAELITLTTAADTLHFIAISSHVVPKVPRTLAVLHDALRAPRFKVLHLSNYAFVDPMWLFHYLGMLSSLEELSLRPNNDNEGSFEGPDPPVPTATVAVPNSRLKLLHISGAWARELEILGLVADLNLFPNVEDFALDTSPRLFSTGLEPTLGRLFVRWSSTLRHLQLSGISFSDTALVLPPSLISFSATICLLLSGPINSLASSLRTIQIQKVNIDVSYTVYSPHLYDRCEAELRVLDDALASCAGYLKWKGRYFSLPSIDAIVLRPGNVEELDRWLFAVAFPKVTKKFFSDMPAPVPGAYDEGECGSRCHAVYPLIAASDLNTIDN</sequence>
<dbReference type="Gene3D" id="3.80.10.10">
    <property type="entry name" value="Ribonuclease Inhibitor"/>
    <property type="match status" value="1"/>
</dbReference>
<accession>A0A0D7BIP9</accession>
<dbReference type="InterPro" id="IPR032675">
    <property type="entry name" value="LRR_dom_sf"/>
</dbReference>
<proteinExistence type="predicted"/>